<feature type="compositionally biased region" description="Basic and acidic residues" evidence="2">
    <location>
        <begin position="290"/>
        <end position="299"/>
    </location>
</feature>
<evidence type="ECO:0000259" key="3">
    <source>
        <dbReference type="PROSITE" id="PS50158"/>
    </source>
</evidence>
<dbReference type="PANTHER" id="PTHR46978">
    <property type="entry name" value="ZINC KNUCKLE (CCHC-TYPE) FAMILY PROTEIN"/>
    <property type="match status" value="1"/>
</dbReference>
<dbReference type="PROSITE" id="PS50158">
    <property type="entry name" value="ZF_CCHC"/>
    <property type="match status" value="4"/>
</dbReference>
<feature type="domain" description="CCHC-type" evidence="3">
    <location>
        <begin position="284"/>
        <end position="297"/>
    </location>
</feature>
<dbReference type="InterPro" id="IPR036875">
    <property type="entry name" value="Znf_CCHC_sf"/>
</dbReference>
<keyword evidence="1" id="KW-0863">Zinc-finger</keyword>
<dbReference type="EMBL" id="CACTIH010007573">
    <property type="protein sequence ID" value="CAA3015810.1"/>
    <property type="molecule type" value="Genomic_DNA"/>
</dbReference>
<protein>
    <submittedName>
        <fullName evidence="4">Zinc finger CCHC domain-containing 7-like</fullName>
    </submittedName>
</protein>
<dbReference type="AlphaFoldDB" id="A0A8S0UB22"/>
<dbReference type="Gene3D" id="4.10.60.10">
    <property type="entry name" value="Zinc finger, CCHC-type"/>
    <property type="match status" value="2"/>
</dbReference>
<reference evidence="4 5" key="1">
    <citation type="submission" date="2019-12" db="EMBL/GenBank/DDBJ databases">
        <authorList>
            <person name="Alioto T."/>
            <person name="Alioto T."/>
            <person name="Gomez Garrido J."/>
        </authorList>
    </citation>
    <scope>NUCLEOTIDE SEQUENCE [LARGE SCALE GENOMIC DNA]</scope>
</reference>
<feature type="compositionally biased region" description="Basic residues" evidence="2">
    <location>
        <begin position="322"/>
        <end position="331"/>
    </location>
</feature>
<feature type="domain" description="CCHC-type" evidence="3">
    <location>
        <begin position="260"/>
        <end position="273"/>
    </location>
</feature>
<feature type="compositionally biased region" description="Polar residues" evidence="2">
    <location>
        <begin position="334"/>
        <end position="350"/>
    </location>
</feature>
<accession>A0A8S0UB22</accession>
<dbReference type="Gramene" id="OE9A072971T1">
    <property type="protein sequence ID" value="OE9A072971C1"/>
    <property type="gene ID" value="OE9A072971"/>
</dbReference>
<evidence type="ECO:0000313" key="5">
    <source>
        <dbReference type="Proteomes" id="UP000594638"/>
    </source>
</evidence>
<dbReference type="GO" id="GO:0008270">
    <property type="term" value="F:zinc ion binding"/>
    <property type="evidence" value="ECO:0007669"/>
    <property type="project" value="UniProtKB-KW"/>
</dbReference>
<dbReference type="Proteomes" id="UP000594638">
    <property type="component" value="Unassembled WGS sequence"/>
</dbReference>
<comment type="caution">
    <text evidence="4">The sequence shown here is derived from an EMBL/GenBank/DDBJ whole genome shotgun (WGS) entry which is preliminary data.</text>
</comment>
<keyword evidence="1" id="KW-0479">Metal-binding</keyword>
<sequence length="350" mass="39208">MLPEACIPMQAVYSNSLLFQFQSEPSEGRVTEMVEKGKKVVAEDSCWEDEESKGANKNSIEIESTKQFLKEKNDAQAEMTEKKKQSLSISNVIDDKEEDKLEEASIGVKTRLTVEEEPHFRNETMALQKLLRAPRYFESADWEACYKCGDDNHKGKCELKKKRKPCYNCGDLGHEGKRCKQVKNCFICSNKGHLAKDCQMHQPEKDRFCLKCGNFGHNMLSCTDEYCSEDLKGVQCYVCKEFGNLCCVDDKSEGPRHVSCFNCGLPGHSGFECINLKEQSNSVCSKCGEEGHPPKECIKSPEVGGLGNTEDKEVATNPINKKSTKSRKKKKQQPEATVNGSQVSPNGNRG</sequence>
<feature type="domain" description="CCHC-type" evidence="3">
    <location>
        <begin position="185"/>
        <end position="198"/>
    </location>
</feature>
<evidence type="ECO:0000256" key="1">
    <source>
        <dbReference type="PROSITE-ProRule" id="PRU00047"/>
    </source>
</evidence>
<keyword evidence="5" id="KW-1185">Reference proteome</keyword>
<organism evidence="4 5">
    <name type="scientific">Olea europaea subsp. europaea</name>
    <dbReference type="NCBI Taxonomy" id="158383"/>
    <lineage>
        <taxon>Eukaryota</taxon>
        <taxon>Viridiplantae</taxon>
        <taxon>Streptophyta</taxon>
        <taxon>Embryophyta</taxon>
        <taxon>Tracheophyta</taxon>
        <taxon>Spermatophyta</taxon>
        <taxon>Magnoliopsida</taxon>
        <taxon>eudicotyledons</taxon>
        <taxon>Gunneridae</taxon>
        <taxon>Pentapetalae</taxon>
        <taxon>asterids</taxon>
        <taxon>lamiids</taxon>
        <taxon>Lamiales</taxon>
        <taxon>Oleaceae</taxon>
        <taxon>Oleeae</taxon>
        <taxon>Olea</taxon>
    </lineage>
</organism>
<evidence type="ECO:0000313" key="4">
    <source>
        <dbReference type="EMBL" id="CAA3015810.1"/>
    </source>
</evidence>
<dbReference type="Pfam" id="PF00098">
    <property type="entry name" value="zf-CCHC"/>
    <property type="match status" value="1"/>
</dbReference>
<dbReference type="GO" id="GO:0003676">
    <property type="term" value="F:nucleic acid binding"/>
    <property type="evidence" value="ECO:0007669"/>
    <property type="project" value="InterPro"/>
</dbReference>
<dbReference type="OrthoDB" id="427960at2759"/>
<dbReference type="SUPFAM" id="SSF57756">
    <property type="entry name" value="Retrovirus zinc finger-like domains"/>
    <property type="match status" value="3"/>
</dbReference>
<dbReference type="SMART" id="SM00343">
    <property type="entry name" value="ZnF_C2HC"/>
    <property type="match status" value="5"/>
</dbReference>
<name>A0A8S0UB22_OLEEU</name>
<dbReference type="PANTHER" id="PTHR46978:SF3">
    <property type="entry name" value="ATP-DEPENDENT RNA HELICASE GLH-1-LIKE ISOFORM X1"/>
    <property type="match status" value="1"/>
</dbReference>
<proteinExistence type="predicted"/>
<gene>
    <name evidence="4" type="ORF">OLEA9_A072971</name>
</gene>
<feature type="domain" description="CCHC-type" evidence="3">
    <location>
        <begin position="166"/>
        <end position="181"/>
    </location>
</feature>
<feature type="region of interest" description="Disordered" evidence="2">
    <location>
        <begin position="290"/>
        <end position="350"/>
    </location>
</feature>
<keyword evidence="1" id="KW-0862">Zinc</keyword>
<dbReference type="InterPro" id="IPR001878">
    <property type="entry name" value="Znf_CCHC"/>
</dbReference>
<evidence type="ECO:0000256" key="2">
    <source>
        <dbReference type="SAM" id="MobiDB-lite"/>
    </source>
</evidence>